<evidence type="ECO:0000313" key="4">
    <source>
        <dbReference type="Proteomes" id="UP001303889"/>
    </source>
</evidence>
<evidence type="ECO:0000313" key="3">
    <source>
        <dbReference type="EMBL" id="KAK3900431.1"/>
    </source>
</evidence>
<keyword evidence="2" id="KW-0812">Transmembrane</keyword>
<evidence type="ECO:0000256" key="2">
    <source>
        <dbReference type="SAM" id="Phobius"/>
    </source>
</evidence>
<feature type="region of interest" description="Disordered" evidence="1">
    <location>
        <begin position="158"/>
        <end position="182"/>
    </location>
</feature>
<reference evidence="3" key="2">
    <citation type="submission" date="2023-05" db="EMBL/GenBank/DDBJ databases">
        <authorList>
            <consortium name="Lawrence Berkeley National Laboratory"/>
            <person name="Steindorff A."/>
            <person name="Hensen N."/>
            <person name="Bonometti L."/>
            <person name="Westerberg I."/>
            <person name="Brannstrom I.O."/>
            <person name="Guillou S."/>
            <person name="Cros-Aarteil S."/>
            <person name="Calhoun S."/>
            <person name="Haridas S."/>
            <person name="Kuo A."/>
            <person name="Mondo S."/>
            <person name="Pangilinan J."/>
            <person name="Riley R."/>
            <person name="Labutti K."/>
            <person name="Andreopoulos B."/>
            <person name="Lipzen A."/>
            <person name="Chen C."/>
            <person name="Yanf M."/>
            <person name="Daum C."/>
            <person name="Ng V."/>
            <person name="Clum A."/>
            <person name="Ohm R."/>
            <person name="Martin F."/>
            <person name="Silar P."/>
            <person name="Natvig D."/>
            <person name="Lalanne C."/>
            <person name="Gautier V."/>
            <person name="Ament-Velasquez S.L."/>
            <person name="Kruys A."/>
            <person name="Hutchinson M.I."/>
            <person name="Powell A.J."/>
            <person name="Barry K."/>
            <person name="Miller A.N."/>
            <person name="Grigoriev I.V."/>
            <person name="Debuchy R."/>
            <person name="Gladieux P."/>
            <person name="Thoren M.H."/>
            <person name="Johannesson H."/>
        </authorList>
    </citation>
    <scope>NUCLEOTIDE SEQUENCE</scope>
    <source>
        <strain evidence="3">CBS 103.79</strain>
    </source>
</reference>
<comment type="caution">
    <text evidence="3">The sequence shown here is derived from an EMBL/GenBank/DDBJ whole genome shotgun (WGS) entry which is preliminary data.</text>
</comment>
<proteinExistence type="predicted"/>
<name>A0AAN6MHT8_9PEZI</name>
<accession>A0AAN6MHT8</accession>
<feature type="transmembrane region" description="Helical" evidence="2">
    <location>
        <begin position="96"/>
        <end position="117"/>
    </location>
</feature>
<reference evidence="3" key="1">
    <citation type="journal article" date="2023" name="Mol. Phylogenet. Evol.">
        <title>Genome-scale phylogeny and comparative genomics of the fungal order Sordariales.</title>
        <authorList>
            <person name="Hensen N."/>
            <person name="Bonometti L."/>
            <person name="Westerberg I."/>
            <person name="Brannstrom I.O."/>
            <person name="Guillou S."/>
            <person name="Cros-Aarteil S."/>
            <person name="Calhoun S."/>
            <person name="Haridas S."/>
            <person name="Kuo A."/>
            <person name="Mondo S."/>
            <person name="Pangilinan J."/>
            <person name="Riley R."/>
            <person name="LaButti K."/>
            <person name="Andreopoulos B."/>
            <person name="Lipzen A."/>
            <person name="Chen C."/>
            <person name="Yan M."/>
            <person name="Daum C."/>
            <person name="Ng V."/>
            <person name="Clum A."/>
            <person name="Steindorff A."/>
            <person name="Ohm R.A."/>
            <person name="Martin F."/>
            <person name="Silar P."/>
            <person name="Natvig D.O."/>
            <person name="Lalanne C."/>
            <person name="Gautier V."/>
            <person name="Ament-Velasquez S.L."/>
            <person name="Kruys A."/>
            <person name="Hutchinson M.I."/>
            <person name="Powell A.J."/>
            <person name="Barry K."/>
            <person name="Miller A.N."/>
            <person name="Grigoriev I.V."/>
            <person name="Debuchy R."/>
            <person name="Gladieux P."/>
            <person name="Hiltunen Thoren M."/>
            <person name="Johannesson H."/>
        </authorList>
    </citation>
    <scope>NUCLEOTIDE SEQUENCE</scope>
    <source>
        <strain evidence="3">CBS 103.79</strain>
    </source>
</reference>
<sequence length="182" mass="20372">MDTVSLDWAFDYLSDMLPPSTLHTLRAAISTSPLPTLLTYLHTLTTTTLLPLLTTLASQVATLLSSSPTLVAAATTLLLFLVLYRLLRLLQRILLFWTRLLFRLLFYAAAGLIASAVWQRGVERTAQDLMVFGSRVGGWVMMVVGIWVREYEKAQEMQAQGQPGQGRGYQRQQGGRGRDGWR</sequence>
<dbReference type="Proteomes" id="UP001303889">
    <property type="component" value="Unassembled WGS sequence"/>
</dbReference>
<organism evidence="3 4">
    <name type="scientific">Staphylotrichum tortipilum</name>
    <dbReference type="NCBI Taxonomy" id="2831512"/>
    <lineage>
        <taxon>Eukaryota</taxon>
        <taxon>Fungi</taxon>
        <taxon>Dikarya</taxon>
        <taxon>Ascomycota</taxon>
        <taxon>Pezizomycotina</taxon>
        <taxon>Sordariomycetes</taxon>
        <taxon>Sordariomycetidae</taxon>
        <taxon>Sordariales</taxon>
        <taxon>Chaetomiaceae</taxon>
        <taxon>Staphylotrichum</taxon>
    </lineage>
</organism>
<dbReference type="Pfam" id="PF12716">
    <property type="entry name" value="Apq12"/>
    <property type="match status" value="1"/>
</dbReference>
<gene>
    <name evidence="3" type="ORF">C8A05DRAFT_35933</name>
</gene>
<dbReference type="EMBL" id="MU855672">
    <property type="protein sequence ID" value="KAK3900431.1"/>
    <property type="molecule type" value="Genomic_DNA"/>
</dbReference>
<dbReference type="AlphaFoldDB" id="A0AAN6MHT8"/>
<evidence type="ECO:0000256" key="1">
    <source>
        <dbReference type="SAM" id="MobiDB-lite"/>
    </source>
</evidence>
<keyword evidence="4" id="KW-1185">Reference proteome</keyword>
<dbReference type="InterPro" id="IPR024316">
    <property type="entry name" value="APQ12"/>
</dbReference>
<feature type="transmembrane region" description="Helical" evidence="2">
    <location>
        <begin position="60"/>
        <end position="84"/>
    </location>
</feature>
<feature type="transmembrane region" description="Helical" evidence="2">
    <location>
        <begin position="129"/>
        <end position="148"/>
    </location>
</feature>
<feature type="compositionally biased region" description="Low complexity" evidence="1">
    <location>
        <begin position="158"/>
        <end position="173"/>
    </location>
</feature>
<keyword evidence="2" id="KW-0472">Membrane</keyword>
<keyword evidence="2" id="KW-1133">Transmembrane helix</keyword>
<protein>
    <submittedName>
        <fullName evidence="3">Uncharacterized protein</fullName>
    </submittedName>
</protein>